<dbReference type="PRINTS" id="PR01270">
    <property type="entry name" value="HDASUPER"/>
</dbReference>
<dbReference type="InterPro" id="IPR037138">
    <property type="entry name" value="His_deacetylse_dom_sf"/>
</dbReference>
<dbReference type="EMBL" id="JAUKWQ010000004">
    <property type="protein sequence ID" value="MDO1583348.1"/>
    <property type="molecule type" value="Genomic_DNA"/>
</dbReference>
<dbReference type="PANTHER" id="PTHR10625:SF17">
    <property type="entry name" value="HISTONE DEACETYLASE 8"/>
    <property type="match status" value="1"/>
</dbReference>
<keyword evidence="3" id="KW-0479">Metal-binding</keyword>
<proteinExistence type="inferred from homology"/>
<dbReference type="CDD" id="cd10001">
    <property type="entry name" value="HDAC_classII_APAH"/>
    <property type="match status" value="1"/>
</dbReference>
<dbReference type="Gene3D" id="3.40.800.20">
    <property type="entry name" value="Histone deacetylase domain"/>
    <property type="match status" value="1"/>
</dbReference>
<keyword evidence="8" id="KW-1185">Reference proteome</keyword>
<evidence type="ECO:0000256" key="1">
    <source>
        <dbReference type="ARBA" id="ARBA00001947"/>
    </source>
</evidence>
<reference evidence="7" key="1">
    <citation type="journal article" date="2015" name="Int. J. Syst. Evol. Microbiol.">
        <title>Rhizobium oryzicola sp. nov., potential plant-growth-promoting endophytic bacteria isolated from rice roots.</title>
        <authorList>
            <person name="Zhang X.X."/>
            <person name="Gao J.S."/>
            <person name="Cao Y.H."/>
            <person name="Sheirdil R.A."/>
            <person name="Wang X.C."/>
            <person name="Zhang L."/>
        </authorList>
    </citation>
    <scope>NUCLEOTIDE SEQUENCE</scope>
    <source>
        <strain evidence="7">05753</strain>
    </source>
</reference>
<protein>
    <submittedName>
        <fullName evidence="7">Histone deacetylase family protein</fullName>
    </submittedName>
</protein>
<dbReference type="InterPro" id="IPR023696">
    <property type="entry name" value="Ureohydrolase_dom_sf"/>
</dbReference>
<dbReference type="InterPro" id="IPR023801">
    <property type="entry name" value="His_deacetylse_dom"/>
</dbReference>
<sequence>MKIFGHSGHRAHEAKRELIPGELVPTIETPNRIDRVLETLNQRGFAPLMECPALSRDDLLLVHDADYLSFLETAWDEWTRSYDPELDGIGFVWPHRNRPPRVPEAIEGKLGYYFFDGVSPITQHVWTAATGAAGAARGGALHLASTGEPVFAPIRPPGHHACRNMGGGTSYLNHTALAAATLAKDGSRVAILDVDAHHGNGTQDIFWQSPSVLTVSIHADPAHDYPYFSGYADEIGAGAGEGFNLNLPLQPGSAWGRYSEALQAALARITDFSPDYVVVALGVDAYRADPSGKLALEREDFSRIGEAIASIGNPKMFVFEGGYDERAIGECVARVLEPTAGR</sequence>
<dbReference type="Pfam" id="PF00850">
    <property type="entry name" value="Hist_deacetyl"/>
    <property type="match status" value="1"/>
</dbReference>
<reference evidence="7" key="2">
    <citation type="submission" date="2023-07" db="EMBL/GenBank/DDBJ databases">
        <authorList>
            <person name="Sun H."/>
        </authorList>
    </citation>
    <scope>NUCLEOTIDE SEQUENCE</scope>
    <source>
        <strain evidence="7">05753</strain>
    </source>
</reference>
<evidence type="ECO:0000256" key="4">
    <source>
        <dbReference type="ARBA" id="ARBA00022801"/>
    </source>
</evidence>
<comment type="caution">
    <text evidence="7">The sequence shown here is derived from an EMBL/GenBank/DDBJ whole genome shotgun (WGS) entry which is preliminary data.</text>
</comment>
<evidence type="ECO:0000256" key="5">
    <source>
        <dbReference type="ARBA" id="ARBA00022833"/>
    </source>
</evidence>
<keyword evidence="4" id="KW-0378">Hydrolase</keyword>
<evidence type="ECO:0000256" key="2">
    <source>
        <dbReference type="ARBA" id="ARBA00005947"/>
    </source>
</evidence>
<organism evidence="7 8">
    <name type="scientific">Rhizobium oryzicola</name>
    <dbReference type="NCBI Taxonomy" id="1232668"/>
    <lineage>
        <taxon>Bacteria</taxon>
        <taxon>Pseudomonadati</taxon>
        <taxon>Pseudomonadota</taxon>
        <taxon>Alphaproteobacteria</taxon>
        <taxon>Hyphomicrobiales</taxon>
        <taxon>Rhizobiaceae</taxon>
        <taxon>Rhizobium/Agrobacterium group</taxon>
        <taxon>Rhizobium</taxon>
    </lineage>
</organism>
<evidence type="ECO:0000259" key="6">
    <source>
        <dbReference type="Pfam" id="PF00850"/>
    </source>
</evidence>
<evidence type="ECO:0000313" key="7">
    <source>
        <dbReference type="EMBL" id="MDO1583348.1"/>
    </source>
</evidence>
<comment type="similarity">
    <text evidence="2">Belongs to the histone deacetylase family.</text>
</comment>
<name>A0ABT8SY63_9HYPH</name>
<dbReference type="Proteomes" id="UP001169006">
    <property type="component" value="Unassembled WGS sequence"/>
</dbReference>
<gene>
    <name evidence="7" type="ORF">Q2T52_14740</name>
</gene>
<dbReference type="PANTHER" id="PTHR10625">
    <property type="entry name" value="HISTONE DEACETYLASE HDAC1-RELATED"/>
    <property type="match status" value="1"/>
</dbReference>
<accession>A0ABT8SY63</accession>
<evidence type="ECO:0000313" key="8">
    <source>
        <dbReference type="Proteomes" id="UP001169006"/>
    </source>
</evidence>
<keyword evidence="5" id="KW-0862">Zinc</keyword>
<dbReference type="RefSeq" id="WP_302077537.1">
    <property type="nucleotide sequence ID" value="NZ_JAUKWQ010000004.1"/>
</dbReference>
<evidence type="ECO:0000256" key="3">
    <source>
        <dbReference type="ARBA" id="ARBA00022723"/>
    </source>
</evidence>
<comment type="cofactor">
    <cofactor evidence="1">
        <name>Zn(2+)</name>
        <dbReference type="ChEBI" id="CHEBI:29105"/>
    </cofactor>
</comment>
<feature type="domain" description="Histone deacetylase" evidence="6">
    <location>
        <begin position="28"/>
        <end position="337"/>
    </location>
</feature>
<dbReference type="SUPFAM" id="SSF52768">
    <property type="entry name" value="Arginase/deacetylase"/>
    <property type="match status" value="1"/>
</dbReference>
<dbReference type="InterPro" id="IPR000286">
    <property type="entry name" value="HDACs"/>
</dbReference>